<sequence length="189" mass="20934">MSTTAPAAVSIPASNHFTTIGSLEIGIINALFLSGISTVQVFLYFRRHRNDGWGIRIVVGLCGALDILHNIALCHTLYTVTVTKHGNPEALLIPPFSLGITILLSGFTPLCSESVASHTPLTSYRLNSRDRFSKVIDTSSNFVRDSRPHASMMAQMECRRCSRLPPRPQLTVCTRTRISWTSRSTRYLD</sequence>
<evidence type="ECO:0000313" key="2">
    <source>
        <dbReference type="EMBL" id="KAJ7339045.1"/>
    </source>
</evidence>
<evidence type="ECO:0000313" key="3">
    <source>
        <dbReference type="Proteomes" id="UP001218218"/>
    </source>
</evidence>
<evidence type="ECO:0000256" key="1">
    <source>
        <dbReference type="SAM" id="Phobius"/>
    </source>
</evidence>
<keyword evidence="1" id="KW-0812">Transmembrane</keyword>
<dbReference type="AlphaFoldDB" id="A0AAD6ZTF4"/>
<name>A0AAD6ZTF4_9AGAR</name>
<comment type="caution">
    <text evidence="2">The sequence shown here is derived from an EMBL/GenBank/DDBJ whole genome shotgun (WGS) entry which is preliminary data.</text>
</comment>
<keyword evidence="1" id="KW-0472">Membrane</keyword>
<feature type="transmembrane region" description="Helical" evidence="1">
    <location>
        <begin position="90"/>
        <end position="111"/>
    </location>
</feature>
<dbReference type="EMBL" id="JARIHO010000028">
    <property type="protein sequence ID" value="KAJ7339045.1"/>
    <property type="molecule type" value="Genomic_DNA"/>
</dbReference>
<organism evidence="2 3">
    <name type="scientific">Mycena albidolilacea</name>
    <dbReference type="NCBI Taxonomy" id="1033008"/>
    <lineage>
        <taxon>Eukaryota</taxon>
        <taxon>Fungi</taxon>
        <taxon>Dikarya</taxon>
        <taxon>Basidiomycota</taxon>
        <taxon>Agaricomycotina</taxon>
        <taxon>Agaricomycetes</taxon>
        <taxon>Agaricomycetidae</taxon>
        <taxon>Agaricales</taxon>
        <taxon>Marasmiineae</taxon>
        <taxon>Mycenaceae</taxon>
        <taxon>Mycena</taxon>
    </lineage>
</organism>
<feature type="transmembrane region" description="Helical" evidence="1">
    <location>
        <begin position="25"/>
        <end position="45"/>
    </location>
</feature>
<feature type="transmembrane region" description="Helical" evidence="1">
    <location>
        <begin position="57"/>
        <end position="78"/>
    </location>
</feature>
<keyword evidence="1" id="KW-1133">Transmembrane helix</keyword>
<reference evidence="2" key="1">
    <citation type="submission" date="2023-03" db="EMBL/GenBank/DDBJ databases">
        <title>Massive genome expansion in bonnet fungi (Mycena s.s.) driven by repeated elements and novel gene families across ecological guilds.</title>
        <authorList>
            <consortium name="Lawrence Berkeley National Laboratory"/>
            <person name="Harder C.B."/>
            <person name="Miyauchi S."/>
            <person name="Viragh M."/>
            <person name="Kuo A."/>
            <person name="Thoen E."/>
            <person name="Andreopoulos B."/>
            <person name="Lu D."/>
            <person name="Skrede I."/>
            <person name="Drula E."/>
            <person name="Henrissat B."/>
            <person name="Morin E."/>
            <person name="Kohler A."/>
            <person name="Barry K."/>
            <person name="LaButti K."/>
            <person name="Morin E."/>
            <person name="Salamov A."/>
            <person name="Lipzen A."/>
            <person name="Mereny Z."/>
            <person name="Hegedus B."/>
            <person name="Baldrian P."/>
            <person name="Stursova M."/>
            <person name="Weitz H."/>
            <person name="Taylor A."/>
            <person name="Grigoriev I.V."/>
            <person name="Nagy L.G."/>
            <person name="Martin F."/>
            <person name="Kauserud H."/>
        </authorList>
    </citation>
    <scope>NUCLEOTIDE SEQUENCE</scope>
    <source>
        <strain evidence="2">CBHHK002</strain>
    </source>
</reference>
<dbReference type="Proteomes" id="UP001218218">
    <property type="component" value="Unassembled WGS sequence"/>
</dbReference>
<protein>
    <submittedName>
        <fullName evidence="2">Uncharacterized protein</fullName>
    </submittedName>
</protein>
<proteinExistence type="predicted"/>
<keyword evidence="3" id="KW-1185">Reference proteome</keyword>
<gene>
    <name evidence="2" type="ORF">DFH08DRAFT_1082537</name>
</gene>
<accession>A0AAD6ZTF4</accession>